<keyword evidence="12" id="KW-1185">Reference proteome</keyword>
<dbReference type="InterPro" id="IPR050093">
    <property type="entry name" value="ABC_SmlMolc_Importer"/>
</dbReference>
<dbReference type="RefSeq" id="WP_190261291.1">
    <property type="nucleotide sequence ID" value="NZ_CP053923.1"/>
</dbReference>
<feature type="region of interest" description="Disordered" evidence="9">
    <location>
        <begin position="1"/>
        <end position="30"/>
    </location>
</feature>
<keyword evidence="2" id="KW-1003">Cell membrane</keyword>
<keyword evidence="6" id="KW-0408">Iron</keyword>
<keyword evidence="1" id="KW-0813">Transport</keyword>
<evidence type="ECO:0000256" key="8">
    <source>
        <dbReference type="ARBA" id="ARBA00023136"/>
    </source>
</evidence>
<dbReference type="GO" id="GO:0015408">
    <property type="term" value="F:ABC-type ferric iron transporter activity"/>
    <property type="evidence" value="ECO:0007669"/>
    <property type="project" value="InterPro"/>
</dbReference>
<dbReference type="PANTHER" id="PTHR42781">
    <property type="entry name" value="SPERMIDINE/PUTRESCINE IMPORT ATP-BINDING PROTEIN POTA"/>
    <property type="match status" value="1"/>
</dbReference>
<dbReference type="InterPro" id="IPR008995">
    <property type="entry name" value="Mo/tungstate-bd_C_term_dom"/>
</dbReference>
<dbReference type="InterPro" id="IPR015853">
    <property type="entry name" value="ABC_transpr_FbpC"/>
</dbReference>
<evidence type="ECO:0000256" key="3">
    <source>
        <dbReference type="ARBA" id="ARBA00022496"/>
    </source>
</evidence>
<keyword evidence="3" id="KW-0410">Iron transport</keyword>
<evidence type="ECO:0000256" key="9">
    <source>
        <dbReference type="SAM" id="MobiDB-lite"/>
    </source>
</evidence>
<dbReference type="InterPro" id="IPR003439">
    <property type="entry name" value="ABC_transporter-like_ATP-bd"/>
</dbReference>
<dbReference type="GO" id="GO:0016887">
    <property type="term" value="F:ATP hydrolysis activity"/>
    <property type="evidence" value="ECO:0007669"/>
    <property type="project" value="InterPro"/>
</dbReference>
<feature type="compositionally biased region" description="Basic and acidic residues" evidence="9">
    <location>
        <begin position="16"/>
        <end position="30"/>
    </location>
</feature>
<evidence type="ECO:0000256" key="5">
    <source>
        <dbReference type="ARBA" id="ARBA00022840"/>
    </source>
</evidence>
<organism evidence="11 12">
    <name type="scientific">Defluviicoccus vanus</name>
    <dbReference type="NCBI Taxonomy" id="111831"/>
    <lineage>
        <taxon>Bacteria</taxon>
        <taxon>Pseudomonadati</taxon>
        <taxon>Pseudomonadota</taxon>
        <taxon>Alphaproteobacteria</taxon>
        <taxon>Rhodospirillales</taxon>
        <taxon>Rhodospirillaceae</taxon>
        <taxon>Defluviicoccus</taxon>
    </lineage>
</organism>
<evidence type="ECO:0000259" key="10">
    <source>
        <dbReference type="PROSITE" id="PS50893"/>
    </source>
</evidence>
<dbReference type="SUPFAM" id="SSF52540">
    <property type="entry name" value="P-loop containing nucleoside triphosphate hydrolases"/>
    <property type="match status" value="1"/>
</dbReference>
<dbReference type="InterPro" id="IPR027417">
    <property type="entry name" value="P-loop_NTPase"/>
</dbReference>
<dbReference type="SUPFAM" id="SSF50331">
    <property type="entry name" value="MOP-like"/>
    <property type="match status" value="1"/>
</dbReference>
<proteinExistence type="predicted"/>
<dbReference type="Pfam" id="PF08402">
    <property type="entry name" value="TOBE_2"/>
    <property type="match status" value="1"/>
</dbReference>
<feature type="compositionally biased region" description="Polar residues" evidence="9">
    <location>
        <begin position="1"/>
        <end position="15"/>
    </location>
</feature>
<dbReference type="InterPro" id="IPR013611">
    <property type="entry name" value="Transp-assoc_OB_typ2"/>
</dbReference>
<keyword evidence="5 11" id="KW-0067">ATP-binding</keyword>
<evidence type="ECO:0000256" key="4">
    <source>
        <dbReference type="ARBA" id="ARBA00022741"/>
    </source>
</evidence>
<dbReference type="KEGG" id="dvn:HQ394_17800"/>
<dbReference type="FunFam" id="3.40.50.300:FF:000425">
    <property type="entry name" value="Probable ABC transporter, ATP-binding subunit"/>
    <property type="match status" value="1"/>
</dbReference>
<dbReference type="GO" id="GO:0015697">
    <property type="term" value="P:quaternary ammonium group transport"/>
    <property type="evidence" value="ECO:0007669"/>
    <property type="project" value="UniProtKB-ARBA"/>
</dbReference>
<keyword evidence="7" id="KW-0406">Ion transport</keyword>
<dbReference type="InterPro" id="IPR003593">
    <property type="entry name" value="AAA+_ATPase"/>
</dbReference>
<dbReference type="SMART" id="SM00382">
    <property type="entry name" value="AAA"/>
    <property type="match status" value="1"/>
</dbReference>
<keyword evidence="4" id="KW-0547">Nucleotide-binding</keyword>
<dbReference type="Gene3D" id="3.40.50.300">
    <property type="entry name" value="P-loop containing nucleotide triphosphate hydrolases"/>
    <property type="match status" value="1"/>
</dbReference>
<evidence type="ECO:0000313" key="11">
    <source>
        <dbReference type="EMBL" id="QNT70829.1"/>
    </source>
</evidence>
<dbReference type="GO" id="GO:0005524">
    <property type="term" value="F:ATP binding"/>
    <property type="evidence" value="ECO:0007669"/>
    <property type="project" value="UniProtKB-KW"/>
</dbReference>
<dbReference type="Pfam" id="PF00005">
    <property type="entry name" value="ABC_tran"/>
    <property type="match status" value="1"/>
</dbReference>
<reference evidence="11 12" key="1">
    <citation type="submission" date="2020-05" db="EMBL/GenBank/DDBJ databases">
        <title>Complete closed genome sequence of Defluviicoccus vanus.</title>
        <authorList>
            <person name="Bessarab I."/>
            <person name="Arumugam K."/>
            <person name="Maszenan A.M."/>
            <person name="Seviour R.J."/>
            <person name="Williams R.B."/>
        </authorList>
    </citation>
    <scope>NUCLEOTIDE SEQUENCE [LARGE SCALE GENOMIC DNA]</scope>
    <source>
        <strain evidence="11 12">Ben 114</strain>
    </source>
</reference>
<dbReference type="Proteomes" id="UP000516369">
    <property type="component" value="Chromosome"/>
</dbReference>
<gene>
    <name evidence="11" type="ORF">HQ394_17800</name>
</gene>
<evidence type="ECO:0000256" key="2">
    <source>
        <dbReference type="ARBA" id="ARBA00022475"/>
    </source>
</evidence>
<dbReference type="PANTHER" id="PTHR42781:SF4">
    <property type="entry name" value="SPERMIDINE_PUTRESCINE IMPORT ATP-BINDING PROTEIN POTA"/>
    <property type="match status" value="1"/>
</dbReference>
<name>A0A7H1N543_9PROT</name>
<keyword evidence="8" id="KW-0472">Membrane</keyword>
<feature type="domain" description="ABC transporter" evidence="10">
    <location>
        <begin position="49"/>
        <end position="281"/>
    </location>
</feature>
<accession>A0A7H1N543</accession>
<protein>
    <submittedName>
        <fullName evidence="11">ABC transporter ATP-binding protein</fullName>
    </submittedName>
</protein>
<evidence type="ECO:0000256" key="1">
    <source>
        <dbReference type="ARBA" id="ARBA00022448"/>
    </source>
</evidence>
<dbReference type="EMBL" id="CP053923">
    <property type="protein sequence ID" value="QNT70829.1"/>
    <property type="molecule type" value="Genomic_DNA"/>
</dbReference>
<evidence type="ECO:0000256" key="7">
    <source>
        <dbReference type="ARBA" id="ARBA00023065"/>
    </source>
</evidence>
<dbReference type="GO" id="GO:0043190">
    <property type="term" value="C:ATP-binding cassette (ABC) transporter complex"/>
    <property type="evidence" value="ECO:0007669"/>
    <property type="project" value="InterPro"/>
</dbReference>
<evidence type="ECO:0000256" key="6">
    <source>
        <dbReference type="ARBA" id="ARBA00023004"/>
    </source>
</evidence>
<sequence length="402" mass="42897">MANAHSIAQTRTTGASRRDAHLDDPSGIHHDAHRTSGIVGGIASAPAGLHLDAISHAFDGKPILRGVSVTVDRGEVVCLLGPSGCGKTTLLRLAAGLERLQQGRICVGDVVVADAAAGLHWPPERRHVGLMFQDYALFPHLTVQENVCFGIDRSARNNTWVRAALARMELADWARAYPHTLSGGQQQRCALLRALAPQPKVLLLDEPFSGLDVALRAQVRDETAQFLRDTDISTLLVTHDPEEAMVLADRLLVMRDGRVVQEGAPAEIYLQPREPFVVELFGPVNRWAGRVTGKQLATPLGFLAAGGADEGSEAVALIRPEGILLDPDFAQRGATGHRAVVLDRRLIGGLSAVTLATEVGDWRLRALVTGIFLPTPGSYVGITIDPGRVFVFAAAAGEGSHG</sequence>
<dbReference type="PROSITE" id="PS50893">
    <property type="entry name" value="ABC_TRANSPORTER_2"/>
    <property type="match status" value="1"/>
</dbReference>
<evidence type="ECO:0000313" key="12">
    <source>
        <dbReference type="Proteomes" id="UP000516369"/>
    </source>
</evidence>
<dbReference type="CDD" id="cd03259">
    <property type="entry name" value="ABC_Carb_Solutes_like"/>
    <property type="match status" value="1"/>
</dbReference>
<dbReference type="AlphaFoldDB" id="A0A7H1N543"/>